<feature type="region of interest" description="Disordered" evidence="1">
    <location>
        <begin position="80"/>
        <end position="107"/>
    </location>
</feature>
<evidence type="ECO:0000259" key="3">
    <source>
        <dbReference type="PROSITE" id="PS50222"/>
    </source>
</evidence>
<dbReference type="InterPro" id="IPR011992">
    <property type="entry name" value="EF-hand-dom_pair"/>
</dbReference>
<dbReference type="InterPro" id="IPR018247">
    <property type="entry name" value="EF_Hand_1_Ca_BS"/>
</dbReference>
<reference evidence="4" key="1">
    <citation type="submission" date="2020-10" db="EMBL/GenBank/DDBJ databases">
        <title>Connecting structure to function with the recovery of over 1000 high-quality activated sludge metagenome-assembled genomes encoding full-length rRNA genes using long-read sequencing.</title>
        <authorList>
            <person name="Singleton C.M."/>
            <person name="Petriglieri F."/>
            <person name="Kristensen J.M."/>
            <person name="Kirkegaard R.H."/>
            <person name="Michaelsen T.Y."/>
            <person name="Andersen M.H."/>
            <person name="Karst S.M."/>
            <person name="Dueholm M.S."/>
            <person name="Nielsen P.H."/>
            <person name="Albertsen M."/>
        </authorList>
    </citation>
    <scope>NUCLEOTIDE SEQUENCE</scope>
    <source>
        <strain evidence="4">Bjer_18-Q3-R1-45_BAT3C.347</strain>
    </source>
</reference>
<dbReference type="GO" id="GO:0005509">
    <property type="term" value="F:calcium ion binding"/>
    <property type="evidence" value="ECO:0007669"/>
    <property type="project" value="InterPro"/>
</dbReference>
<dbReference type="EMBL" id="JADJEV010000003">
    <property type="protein sequence ID" value="MBK6972590.1"/>
    <property type="molecule type" value="Genomic_DNA"/>
</dbReference>
<gene>
    <name evidence="4" type="ORF">IPH26_06435</name>
</gene>
<feature type="signal peptide" evidence="2">
    <location>
        <begin position="1"/>
        <end position="39"/>
    </location>
</feature>
<evidence type="ECO:0000256" key="2">
    <source>
        <dbReference type="SAM" id="SignalP"/>
    </source>
</evidence>
<dbReference type="PROSITE" id="PS00018">
    <property type="entry name" value="EF_HAND_1"/>
    <property type="match status" value="1"/>
</dbReference>
<name>A0A9D7E460_9PROT</name>
<dbReference type="PROSITE" id="PS50222">
    <property type="entry name" value="EF_HAND_2"/>
    <property type="match status" value="1"/>
</dbReference>
<feature type="domain" description="EF-hand" evidence="3">
    <location>
        <begin position="76"/>
        <end position="107"/>
    </location>
</feature>
<evidence type="ECO:0000313" key="4">
    <source>
        <dbReference type="EMBL" id="MBK6972590.1"/>
    </source>
</evidence>
<organism evidence="4 5">
    <name type="scientific">Candidatus Methylophosphatis roskildensis</name>
    <dbReference type="NCBI Taxonomy" id="2899263"/>
    <lineage>
        <taxon>Bacteria</taxon>
        <taxon>Pseudomonadati</taxon>
        <taxon>Pseudomonadota</taxon>
        <taxon>Betaproteobacteria</taxon>
        <taxon>Nitrosomonadales</taxon>
        <taxon>Sterolibacteriaceae</taxon>
        <taxon>Candidatus Methylophosphatis</taxon>
    </lineage>
</organism>
<dbReference type="Proteomes" id="UP000807785">
    <property type="component" value="Unassembled WGS sequence"/>
</dbReference>
<dbReference type="Pfam" id="PF13202">
    <property type="entry name" value="EF-hand_5"/>
    <property type="match status" value="1"/>
</dbReference>
<dbReference type="Pfam" id="PF00036">
    <property type="entry name" value="EF-hand_1"/>
    <property type="match status" value="1"/>
</dbReference>
<dbReference type="SUPFAM" id="SSF47473">
    <property type="entry name" value="EF-hand"/>
    <property type="match status" value="1"/>
</dbReference>
<evidence type="ECO:0000256" key="1">
    <source>
        <dbReference type="SAM" id="MobiDB-lite"/>
    </source>
</evidence>
<accession>A0A9D7E460</accession>
<protein>
    <recommendedName>
        <fullName evidence="3">EF-hand domain-containing protein</fullName>
    </recommendedName>
</protein>
<proteinExistence type="predicted"/>
<keyword evidence="2" id="KW-0732">Signal</keyword>
<dbReference type="AlphaFoldDB" id="A0A9D7E460"/>
<dbReference type="Gene3D" id="1.10.238.10">
    <property type="entry name" value="EF-hand"/>
    <property type="match status" value="1"/>
</dbReference>
<sequence length="107" mass="11333">MGCLVRVFRLLKTGVNMNARNTTIAMFLTSLLAAGAALAQQAAPQAPAADMKAAIDDRFRQLDANGDGVISQEEAGKMKGLTERFQSADKNKDGKLDRDEFGAAMGG</sequence>
<evidence type="ECO:0000313" key="5">
    <source>
        <dbReference type="Proteomes" id="UP000807785"/>
    </source>
</evidence>
<comment type="caution">
    <text evidence="4">The sequence shown here is derived from an EMBL/GenBank/DDBJ whole genome shotgun (WGS) entry which is preliminary data.</text>
</comment>
<dbReference type="InterPro" id="IPR002048">
    <property type="entry name" value="EF_hand_dom"/>
</dbReference>
<feature type="chain" id="PRO_5038910822" description="EF-hand domain-containing protein" evidence="2">
    <location>
        <begin position="40"/>
        <end position="107"/>
    </location>
</feature>
<feature type="compositionally biased region" description="Basic and acidic residues" evidence="1">
    <location>
        <begin position="80"/>
        <end position="101"/>
    </location>
</feature>